<dbReference type="EMBL" id="BARW01034082">
    <property type="protein sequence ID" value="GAJ03334.1"/>
    <property type="molecule type" value="Genomic_DNA"/>
</dbReference>
<dbReference type="GO" id="GO:0003676">
    <property type="term" value="F:nucleic acid binding"/>
    <property type="evidence" value="ECO:0007669"/>
    <property type="project" value="InterPro"/>
</dbReference>
<dbReference type="InterPro" id="IPR002156">
    <property type="entry name" value="RNaseH_domain"/>
</dbReference>
<accession>X1TDI9</accession>
<sequence length="46" mass="4614">MPDEIIAHIDGGSRGNPGPAAAGFVLTDSAGTQLQAKAFFLGQATN</sequence>
<dbReference type="PROSITE" id="PS50879">
    <property type="entry name" value="RNASE_H_1"/>
    <property type="match status" value="1"/>
</dbReference>
<name>X1TDI9_9ZZZZ</name>
<comment type="caution">
    <text evidence="2">The sequence shown here is derived from an EMBL/GenBank/DDBJ whole genome shotgun (WGS) entry which is preliminary data.</text>
</comment>
<dbReference type="AlphaFoldDB" id="X1TDI9"/>
<protein>
    <recommendedName>
        <fullName evidence="1">RNase H type-1 domain-containing protein</fullName>
    </recommendedName>
</protein>
<feature type="domain" description="RNase H type-1" evidence="1">
    <location>
        <begin position="1"/>
        <end position="46"/>
    </location>
</feature>
<dbReference type="InterPro" id="IPR036397">
    <property type="entry name" value="RNaseH_sf"/>
</dbReference>
<reference evidence="2" key="1">
    <citation type="journal article" date="2014" name="Front. Microbiol.">
        <title>High frequency of phylogenetically diverse reductive dehalogenase-homologous genes in deep subseafloor sedimentary metagenomes.</title>
        <authorList>
            <person name="Kawai M."/>
            <person name="Futagami T."/>
            <person name="Toyoda A."/>
            <person name="Takaki Y."/>
            <person name="Nishi S."/>
            <person name="Hori S."/>
            <person name="Arai W."/>
            <person name="Tsubouchi T."/>
            <person name="Morono Y."/>
            <person name="Uchiyama I."/>
            <person name="Ito T."/>
            <person name="Fujiyama A."/>
            <person name="Inagaki F."/>
            <person name="Takami H."/>
        </authorList>
    </citation>
    <scope>NUCLEOTIDE SEQUENCE</scope>
    <source>
        <strain evidence="2">Expedition CK06-06</strain>
    </source>
</reference>
<proteinExistence type="predicted"/>
<dbReference type="Gene3D" id="3.30.420.10">
    <property type="entry name" value="Ribonuclease H-like superfamily/Ribonuclease H"/>
    <property type="match status" value="1"/>
</dbReference>
<gene>
    <name evidence="2" type="ORF">S12H4_53518</name>
</gene>
<feature type="non-terminal residue" evidence="2">
    <location>
        <position position="46"/>
    </location>
</feature>
<dbReference type="InterPro" id="IPR012337">
    <property type="entry name" value="RNaseH-like_sf"/>
</dbReference>
<dbReference type="SUPFAM" id="SSF53098">
    <property type="entry name" value="Ribonuclease H-like"/>
    <property type="match status" value="1"/>
</dbReference>
<dbReference type="GO" id="GO:0004523">
    <property type="term" value="F:RNA-DNA hybrid ribonuclease activity"/>
    <property type="evidence" value="ECO:0007669"/>
    <property type="project" value="InterPro"/>
</dbReference>
<evidence type="ECO:0000313" key="2">
    <source>
        <dbReference type="EMBL" id="GAJ03334.1"/>
    </source>
</evidence>
<organism evidence="2">
    <name type="scientific">marine sediment metagenome</name>
    <dbReference type="NCBI Taxonomy" id="412755"/>
    <lineage>
        <taxon>unclassified sequences</taxon>
        <taxon>metagenomes</taxon>
        <taxon>ecological metagenomes</taxon>
    </lineage>
</organism>
<evidence type="ECO:0000259" key="1">
    <source>
        <dbReference type="PROSITE" id="PS50879"/>
    </source>
</evidence>